<protein>
    <submittedName>
        <fullName evidence="1">Uncharacterized protein</fullName>
    </submittedName>
</protein>
<evidence type="ECO:0000313" key="2">
    <source>
        <dbReference type="Proteomes" id="UP000191933"/>
    </source>
</evidence>
<sequence>MPRPHAAAVVMKVDMASLVSRLQRMDGRLIPRKIPNRLRDVAFGILIMVAQDQDLAAVDGVEKVADIFDIAAEREVSDYIEDVGSRDAVVDAADDGGIHILDGVEAARGSAMAEDAVVTEVKIGSVKFTREGHAGILNDRRTKAATAKAVSGGYSTYLQSSHDVGFPVLWPL</sequence>
<comment type="caution">
    <text evidence="1">The sequence shown here is derived from an EMBL/GenBank/DDBJ whole genome shotgun (WGS) entry which is preliminary data.</text>
</comment>
<reference evidence="1 2" key="1">
    <citation type="submission" date="2016-01" db="EMBL/GenBank/DDBJ databases">
        <authorList>
            <person name="Regsiter A."/>
            <person name="william w."/>
        </authorList>
    </citation>
    <scope>NUCLEOTIDE SEQUENCE [LARGE SCALE GENOMIC DNA]</scope>
    <source>
        <strain evidence="1 2">CFBP 5494</strain>
    </source>
</reference>
<accession>A0A9W5B7P0</accession>
<organism evidence="1 2">
    <name type="scientific">Agrobacterium genomosp. 2 str. CFBP 5494</name>
    <dbReference type="NCBI Taxonomy" id="1183436"/>
    <lineage>
        <taxon>Bacteria</taxon>
        <taxon>Pseudomonadati</taxon>
        <taxon>Pseudomonadota</taxon>
        <taxon>Alphaproteobacteria</taxon>
        <taxon>Hyphomicrobiales</taxon>
        <taxon>Rhizobiaceae</taxon>
        <taxon>Rhizobium/Agrobacterium group</taxon>
        <taxon>Agrobacterium</taxon>
        <taxon>Agrobacterium tumefaciens complex</taxon>
    </lineage>
</organism>
<keyword evidence="2" id="KW-1185">Reference proteome</keyword>
<name>A0A9W5B7P0_9HYPH</name>
<dbReference type="EMBL" id="FBVY01000047">
    <property type="protein sequence ID" value="CUX03390.1"/>
    <property type="molecule type" value="Genomic_DNA"/>
</dbReference>
<proteinExistence type="predicted"/>
<dbReference type="Proteomes" id="UP000191933">
    <property type="component" value="Unassembled WGS sequence"/>
</dbReference>
<gene>
    <name evidence="1" type="ORF">AGR2A_pb10141</name>
</gene>
<evidence type="ECO:0000313" key="1">
    <source>
        <dbReference type="EMBL" id="CUX03390.1"/>
    </source>
</evidence>
<dbReference type="AlphaFoldDB" id="A0A9W5B7P0"/>